<dbReference type="AlphaFoldDB" id="A0A8C5NPN0"/>
<keyword evidence="4" id="KW-1185">Reference proteome</keyword>
<dbReference type="OMA" id="TCEWGAS"/>
<protein>
    <recommendedName>
        <fullName evidence="5">Kinesin motor domain-containing protein</fullName>
    </recommendedName>
</protein>
<reference evidence="3" key="2">
    <citation type="submission" date="2025-09" db="UniProtKB">
        <authorList>
            <consortium name="Ensembl"/>
        </authorList>
    </citation>
    <scope>IDENTIFICATION</scope>
</reference>
<name>A0A8C5NPN0_JUNHY</name>
<dbReference type="InterPro" id="IPR036961">
    <property type="entry name" value="Kinesin_motor_dom_sf"/>
</dbReference>
<evidence type="ECO:0008006" key="5">
    <source>
        <dbReference type="Google" id="ProtNLM"/>
    </source>
</evidence>
<organism evidence="3 4">
    <name type="scientific">Junco hyemalis</name>
    <name type="common">Dark-eyed junco</name>
    <dbReference type="NCBI Taxonomy" id="40217"/>
    <lineage>
        <taxon>Eukaryota</taxon>
        <taxon>Metazoa</taxon>
        <taxon>Chordata</taxon>
        <taxon>Craniata</taxon>
        <taxon>Vertebrata</taxon>
        <taxon>Euteleostomi</taxon>
        <taxon>Archelosauria</taxon>
        <taxon>Archosauria</taxon>
        <taxon>Dinosauria</taxon>
        <taxon>Saurischia</taxon>
        <taxon>Theropoda</taxon>
        <taxon>Coelurosauria</taxon>
        <taxon>Aves</taxon>
        <taxon>Neognathae</taxon>
        <taxon>Neoaves</taxon>
        <taxon>Telluraves</taxon>
        <taxon>Australaves</taxon>
        <taxon>Passeriformes</taxon>
        <taxon>Passerellidae</taxon>
        <taxon>Junco</taxon>
    </lineage>
</organism>
<evidence type="ECO:0000313" key="3">
    <source>
        <dbReference type="Ensembl" id="ENSJHYP00000014464.1"/>
    </source>
</evidence>
<sequence>MAGASVKVAVRVRPFSARESSRQAKCVIQMRGNTTCEWGASLGGSGQGRDPQGWG</sequence>
<evidence type="ECO:0000256" key="2">
    <source>
        <dbReference type="ARBA" id="ARBA00022840"/>
    </source>
</evidence>
<dbReference type="GO" id="GO:0005524">
    <property type="term" value="F:ATP binding"/>
    <property type="evidence" value="ECO:0007669"/>
    <property type="project" value="UniProtKB-KW"/>
</dbReference>
<keyword evidence="2" id="KW-0067">ATP-binding</keyword>
<accession>A0A8C5NPN0</accession>
<evidence type="ECO:0000313" key="4">
    <source>
        <dbReference type="Proteomes" id="UP000694408"/>
    </source>
</evidence>
<dbReference type="Proteomes" id="UP000694408">
    <property type="component" value="Unplaced"/>
</dbReference>
<dbReference type="Gene3D" id="3.40.850.10">
    <property type="entry name" value="Kinesin motor domain"/>
    <property type="match status" value="1"/>
</dbReference>
<proteinExistence type="predicted"/>
<dbReference type="Ensembl" id="ENSJHYT00000017487.1">
    <property type="protein sequence ID" value="ENSJHYP00000014464.1"/>
    <property type="gene ID" value="ENSJHYG00000011198.1"/>
</dbReference>
<keyword evidence="1" id="KW-0547">Nucleotide-binding</keyword>
<evidence type="ECO:0000256" key="1">
    <source>
        <dbReference type="ARBA" id="ARBA00022741"/>
    </source>
</evidence>
<reference evidence="3" key="1">
    <citation type="submission" date="2025-08" db="UniProtKB">
        <authorList>
            <consortium name="Ensembl"/>
        </authorList>
    </citation>
    <scope>IDENTIFICATION</scope>
</reference>